<gene>
    <name evidence="3" type="ORF">I8J31_19420</name>
</gene>
<dbReference type="EMBL" id="JAEMNX010000034">
    <property type="protein sequence ID" value="MBJ7539846.1"/>
    <property type="molecule type" value="Genomic_DNA"/>
</dbReference>
<feature type="region of interest" description="Disordered" evidence="2">
    <location>
        <begin position="344"/>
        <end position="369"/>
    </location>
</feature>
<organism evidence="3 4">
    <name type="scientific">Marinomonas transparens</name>
    <dbReference type="NCBI Taxonomy" id="2795388"/>
    <lineage>
        <taxon>Bacteria</taxon>
        <taxon>Pseudomonadati</taxon>
        <taxon>Pseudomonadota</taxon>
        <taxon>Gammaproteobacteria</taxon>
        <taxon>Oceanospirillales</taxon>
        <taxon>Oceanospirillaceae</taxon>
        <taxon>Marinomonas</taxon>
    </lineage>
</organism>
<reference evidence="3" key="1">
    <citation type="submission" date="2020-12" db="EMBL/GenBank/DDBJ databases">
        <title>Marinomonas arctica sp. nov., a psychrotolerant bacterium isolated from the Arctic.</title>
        <authorList>
            <person name="Zhang Y."/>
        </authorList>
    </citation>
    <scope>NUCLEOTIDE SEQUENCE</scope>
    <source>
        <strain evidence="3">C1424</strain>
    </source>
</reference>
<sequence length="369" mass="42072">MLKRKWPKYVREVNGRIVYRPRIPAEERHLIDVDKHGFLKPPVRLGSTKDKESTILSAYITAKNSIEIQAGEGKNTIRYIVAKYMNSPVFRALATTSRHRAKSLVKILDHSITANGEAILFGELSIASITRPVARRLADKRLEDMIERGLKGTSTINQEMSLLHSATRWALERMDSLGITESPFNIKKFKVEENGRYVTDEEYDIQSKVAGEMQPYLPFFFEITYLIATRGVETLDLKTSHIDPNREKGGISVARRKGSKDNVIEWTDRLYRAYLQAIDYLKEKKAYGEDVPLIVGTTGTKLSVSGLQTAMQRLKKEMKERGLENVFWTVHLLKSKAVSDADSDRIAGHKSEAMRNRYSTKTERHKAAR</sequence>
<protein>
    <submittedName>
        <fullName evidence="3">Uncharacterized protein</fullName>
    </submittedName>
</protein>
<name>A0A934N893_9GAMM</name>
<dbReference type="GO" id="GO:0015074">
    <property type="term" value="P:DNA integration"/>
    <property type="evidence" value="ECO:0007669"/>
    <property type="project" value="InterPro"/>
</dbReference>
<dbReference type="SUPFAM" id="SSF56349">
    <property type="entry name" value="DNA breaking-rejoining enzymes"/>
    <property type="match status" value="1"/>
</dbReference>
<keyword evidence="4" id="KW-1185">Reference proteome</keyword>
<dbReference type="InterPro" id="IPR011010">
    <property type="entry name" value="DNA_brk_join_enz"/>
</dbReference>
<dbReference type="AlphaFoldDB" id="A0A934N893"/>
<evidence type="ECO:0000256" key="1">
    <source>
        <dbReference type="ARBA" id="ARBA00023172"/>
    </source>
</evidence>
<keyword evidence="1" id="KW-0233">DNA recombination</keyword>
<proteinExistence type="predicted"/>
<feature type="compositionally biased region" description="Basic and acidic residues" evidence="2">
    <location>
        <begin position="344"/>
        <end position="355"/>
    </location>
</feature>
<evidence type="ECO:0000313" key="4">
    <source>
        <dbReference type="Proteomes" id="UP000628710"/>
    </source>
</evidence>
<dbReference type="Gene3D" id="1.10.443.10">
    <property type="entry name" value="Intergrase catalytic core"/>
    <property type="match status" value="1"/>
</dbReference>
<evidence type="ECO:0000313" key="3">
    <source>
        <dbReference type="EMBL" id="MBJ7539846.1"/>
    </source>
</evidence>
<dbReference type="InterPro" id="IPR013762">
    <property type="entry name" value="Integrase-like_cat_sf"/>
</dbReference>
<dbReference type="RefSeq" id="WP_199470241.1">
    <property type="nucleotide sequence ID" value="NZ_JAEMNX010000034.1"/>
</dbReference>
<dbReference type="Proteomes" id="UP000628710">
    <property type="component" value="Unassembled WGS sequence"/>
</dbReference>
<accession>A0A934N893</accession>
<comment type="caution">
    <text evidence="3">The sequence shown here is derived from an EMBL/GenBank/DDBJ whole genome shotgun (WGS) entry which is preliminary data.</text>
</comment>
<evidence type="ECO:0000256" key="2">
    <source>
        <dbReference type="SAM" id="MobiDB-lite"/>
    </source>
</evidence>
<dbReference type="GO" id="GO:0003677">
    <property type="term" value="F:DNA binding"/>
    <property type="evidence" value="ECO:0007669"/>
    <property type="project" value="InterPro"/>
</dbReference>
<dbReference type="GO" id="GO:0006310">
    <property type="term" value="P:DNA recombination"/>
    <property type="evidence" value="ECO:0007669"/>
    <property type="project" value="UniProtKB-KW"/>
</dbReference>